<evidence type="ECO:0000313" key="7">
    <source>
        <dbReference type="EMBL" id="JAT88533.1"/>
    </source>
</evidence>
<dbReference type="EMBL" id="GDQN01002521">
    <property type="protein sequence ID" value="JAT88533.1"/>
    <property type="molecule type" value="Transcribed_RNA"/>
</dbReference>
<dbReference type="GO" id="GO:0005506">
    <property type="term" value="F:iron ion binding"/>
    <property type="evidence" value="ECO:0007669"/>
    <property type="project" value="InterPro"/>
</dbReference>
<feature type="non-terminal residue" evidence="7">
    <location>
        <position position="1"/>
    </location>
</feature>
<dbReference type="PANTHER" id="PTHR24300:SF403">
    <property type="entry name" value="CYTOCHROME P450 306A1"/>
    <property type="match status" value="1"/>
</dbReference>
<dbReference type="PRINTS" id="PR00463">
    <property type="entry name" value="EP450I"/>
</dbReference>
<dbReference type="InterPro" id="IPR050182">
    <property type="entry name" value="Cytochrome_P450_fam2"/>
</dbReference>
<dbReference type="AlphaFoldDB" id="A0A1E1WND1"/>
<feature type="transmembrane region" description="Helical" evidence="6">
    <location>
        <begin position="45"/>
        <end position="62"/>
    </location>
</feature>
<keyword evidence="6" id="KW-0472">Membrane</keyword>
<comment type="cofactor">
    <cofactor evidence="5">
        <name>heme</name>
        <dbReference type="ChEBI" id="CHEBI:30413"/>
    </cofactor>
</comment>
<keyword evidence="6" id="KW-1133">Transmembrane helix</keyword>
<proteinExistence type="inferred from homology"/>
<evidence type="ECO:0000256" key="4">
    <source>
        <dbReference type="ARBA" id="ARBA00023033"/>
    </source>
</evidence>
<organism evidence="7">
    <name type="scientific">Pectinophora gossypiella</name>
    <name type="common">Cotton pink bollworm</name>
    <name type="synonym">Depressaria gossypiella</name>
    <dbReference type="NCBI Taxonomy" id="13191"/>
    <lineage>
        <taxon>Eukaryota</taxon>
        <taxon>Metazoa</taxon>
        <taxon>Ecdysozoa</taxon>
        <taxon>Arthropoda</taxon>
        <taxon>Hexapoda</taxon>
        <taxon>Insecta</taxon>
        <taxon>Pterygota</taxon>
        <taxon>Neoptera</taxon>
        <taxon>Endopterygota</taxon>
        <taxon>Lepidoptera</taxon>
        <taxon>Glossata</taxon>
        <taxon>Ditrysia</taxon>
        <taxon>Gelechioidea</taxon>
        <taxon>Gelechiidae</taxon>
        <taxon>Apatetrinae</taxon>
        <taxon>Pectinophora</taxon>
    </lineage>
</organism>
<evidence type="ECO:0000256" key="1">
    <source>
        <dbReference type="ARBA" id="ARBA00010617"/>
    </source>
</evidence>
<evidence type="ECO:0000256" key="3">
    <source>
        <dbReference type="ARBA" id="ARBA00023004"/>
    </source>
</evidence>
<dbReference type="Gene3D" id="1.10.630.10">
    <property type="entry name" value="Cytochrome P450"/>
    <property type="match status" value="1"/>
</dbReference>
<dbReference type="GO" id="GO:0016712">
    <property type="term" value="F:oxidoreductase activity, acting on paired donors, with incorporation or reduction of molecular oxygen, reduced flavin or flavoprotein as one donor, and incorporation of one atom of oxygen"/>
    <property type="evidence" value="ECO:0007669"/>
    <property type="project" value="TreeGrafter"/>
</dbReference>
<dbReference type="GO" id="GO:0005737">
    <property type="term" value="C:cytoplasm"/>
    <property type="evidence" value="ECO:0007669"/>
    <property type="project" value="TreeGrafter"/>
</dbReference>
<dbReference type="InterPro" id="IPR001128">
    <property type="entry name" value="Cyt_P450"/>
</dbReference>
<keyword evidence="3 5" id="KW-0408">Iron</keyword>
<dbReference type="GO" id="GO:0006082">
    <property type="term" value="P:organic acid metabolic process"/>
    <property type="evidence" value="ECO:0007669"/>
    <property type="project" value="TreeGrafter"/>
</dbReference>
<dbReference type="GO" id="GO:0006805">
    <property type="term" value="P:xenobiotic metabolic process"/>
    <property type="evidence" value="ECO:0007669"/>
    <property type="project" value="TreeGrafter"/>
</dbReference>
<gene>
    <name evidence="7" type="ORF">g.10126</name>
</gene>
<dbReference type="Pfam" id="PF00067">
    <property type="entry name" value="p450"/>
    <property type="match status" value="1"/>
</dbReference>
<keyword evidence="4" id="KW-0503">Monooxygenase</keyword>
<dbReference type="PANTHER" id="PTHR24300">
    <property type="entry name" value="CYTOCHROME P450 508A4-RELATED"/>
    <property type="match status" value="1"/>
</dbReference>
<protein>
    <recommendedName>
        <fullName evidence="8">Cytochrome P450</fullName>
    </recommendedName>
</protein>
<dbReference type="OrthoDB" id="1844152at2759"/>
<dbReference type="PRINTS" id="PR00385">
    <property type="entry name" value="P450"/>
</dbReference>
<keyword evidence="5" id="KW-0349">Heme</keyword>
<comment type="similarity">
    <text evidence="1">Belongs to the cytochrome P450 family.</text>
</comment>
<sequence length="583" mass="66230">PRDAPCQSQIGGAAVEPAVQPPSCFISDIIFKTVYHLQNTYQIKMDFLFLWLVTFVLGYWIFKKIKEWQSLPPGPWGLPVVGYLPFLDRHQPHLTLTELSKLYGPIYGISMGSIYAVVISDHKMIRDAFAKENFSGRAPLFLTHGIMHGNGIICAEGGLWKDQRKLITSWLKSFGMSKHSVSRDKLEKRIASGVYELLDNVEKSGESPLDLARMLTNSLGNVVNEIIFGFKFPAGDKTWHWLRQIQEEGCHEMGVAGVVNFLPFIRFFSASTRKTMEVLVRGQAQTHRLYASIINRRRKMLGLERPTGAEYPEHANLFNEHPEGHIKCVKYSKHALKTEEHYFDPESMIATDGECILDNFLLEQKKRFESGEETSWYVRDEQLHYLLADMFGAGLDTTSVTLAWFLLYMALYPEEQDIVRKEILSVYPEDGELDGALLPHLMAAICETQRIRSIVPVGIPHGCMQDTYLGNYKIPKGAMIVPLQWAIHMDPDVWENPEEFKPSRFLAPDGSLLKPQEFIPFQTGKRMCPGDELSRMLSCGLVARLFRRRRVRLAGNPPSEEAMRGSVGVTLAPPPVMFYCDPL</sequence>
<dbReference type="InterPro" id="IPR036396">
    <property type="entry name" value="Cyt_P450_sf"/>
</dbReference>
<evidence type="ECO:0000256" key="6">
    <source>
        <dbReference type="SAM" id="Phobius"/>
    </source>
</evidence>
<keyword evidence="6" id="KW-0812">Transmembrane</keyword>
<name>A0A1E1WND1_PECGO</name>
<accession>A0A1E1WND1</accession>
<dbReference type="GO" id="GO:0020037">
    <property type="term" value="F:heme binding"/>
    <property type="evidence" value="ECO:0007669"/>
    <property type="project" value="InterPro"/>
</dbReference>
<dbReference type="InterPro" id="IPR002401">
    <property type="entry name" value="Cyt_P450_E_grp-I"/>
</dbReference>
<dbReference type="GO" id="GO:0008395">
    <property type="term" value="F:steroid hydroxylase activity"/>
    <property type="evidence" value="ECO:0007669"/>
    <property type="project" value="TreeGrafter"/>
</dbReference>
<evidence type="ECO:0008006" key="8">
    <source>
        <dbReference type="Google" id="ProtNLM"/>
    </source>
</evidence>
<evidence type="ECO:0000256" key="5">
    <source>
        <dbReference type="PIRSR" id="PIRSR602401-1"/>
    </source>
</evidence>
<keyword evidence="2 5" id="KW-0479">Metal-binding</keyword>
<evidence type="ECO:0000256" key="2">
    <source>
        <dbReference type="ARBA" id="ARBA00022723"/>
    </source>
</evidence>
<feature type="binding site" description="axial binding residue" evidence="5">
    <location>
        <position position="528"/>
    </location>
    <ligand>
        <name>heme</name>
        <dbReference type="ChEBI" id="CHEBI:30413"/>
    </ligand>
    <ligandPart>
        <name>Fe</name>
        <dbReference type="ChEBI" id="CHEBI:18248"/>
    </ligandPart>
</feature>
<reference evidence="7" key="1">
    <citation type="submission" date="2015-09" db="EMBL/GenBank/DDBJ databases">
        <title>De novo assembly of Pectinophora gossypiella (Pink Bollworm) gut transcriptome.</title>
        <authorList>
            <person name="Tassone E.E."/>
        </authorList>
    </citation>
    <scope>NUCLEOTIDE SEQUENCE</scope>
</reference>
<keyword evidence="4" id="KW-0560">Oxidoreductase</keyword>
<dbReference type="SUPFAM" id="SSF48264">
    <property type="entry name" value="Cytochrome P450"/>
    <property type="match status" value="1"/>
</dbReference>